<dbReference type="GO" id="GO:0000076">
    <property type="term" value="P:DNA replication checkpoint signaling"/>
    <property type="evidence" value="ECO:0007669"/>
    <property type="project" value="UniProtKB-UniRule"/>
</dbReference>
<protein>
    <recommendedName>
        <fullName evidence="7">Chromosome segregation in meiosis protein</fullName>
    </recommendedName>
</protein>
<feature type="domain" description="Chromosome segregation in meiosis protein 3" evidence="9">
    <location>
        <begin position="79"/>
        <end position="187"/>
    </location>
</feature>
<evidence type="ECO:0000313" key="11">
    <source>
        <dbReference type="Proteomes" id="UP000076874"/>
    </source>
</evidence>
<keyword evidence="11" id="KW-1185">Reference proteome</keyword>
<dbReference type="PANTHER" id="PTHR13220">
    <property type="entry name" value="TIMELESS INTERACTING-RELATED"/>
    <property type="match status" value="1"/>
</dbReference>
<dbReference type="STRING" id="1081102.A0A167UTI3"/>
<keyword evidence="6 7" id="KW-0131">Cell cycle</keyword>
<comment type="caution">
    <text evidence="10">The sequence shown here is derived from an EMBL/GenBank/DDBJ whole genome shotgun (WGS) entry which is preliminary data.</text>
</comment>
<name>A0A167UTI3_9HYPO</name>
<gene>
    <name evidence="10" type="ORF">SPI_04754</name>
</gene>
<evidence type="ECO:0000256" key="7">
    <source>
        <dbReference type="RuleBase" id="RU366049"/>
    </source>
</evidence>
<dbReference type="PANTHER" id="PTHR13220:SF11">
    <property type="entry name" value="TIMELESS-INTERACTING PROTEIN"/>
    <property type="match status" value="1"/>
</dbReference>
<dbReference type="GO" id="GO:0031297">
    <property type="term" value="P:replication fork processing"/>
    <property type="evidence" value="ECO:0007669"/>
    <property type="project" value="UniProtKB-UniRule"/>
</dbReference>
<organism evidence="10 11">
    <name type="scientific">Niveomyces insectorum RCEF 264</name>
    <dbReference type="NCBI Taxonomy" id="1081102"/>
    <lineage>
        <taxon>Eukaryota</taxon>
        <taxon>Fungi</taxon>
        <taxon>Dikarya</taxon>
        <taxon>Ascomycota</taxon>
        <taxon>Pezizomycotina</taxon>
        <taxon>Sordariomycetes</taxon>
        <taxon>Hypocreomycetidae</taxon>
        <taxon>Hypocreales</taxon>
        <taxon>Cordycipitaceae</taxon>
        <taxon>Niveomyces</taxon>
    </lineage>
</organism>
<evidence type="ECO:0000256" key="6">
    <source>
        <dbReference type="ARBA" id="ARBA00023306"/>
    </source>
</evidence>
<evidence type="ECO:0000313" key="10">
    <source>
        <dbReference type="EMBL" id="OAA61895.1"/>
    </source>
</evidence>
<dbReference type="InterPro" id="IPR040038">
    <property type="entry name" value="TIPIN/Csm3/Swi3"/>
</dbReference>
<keyword evidence="3 7" id="KW-0227">DNA damage</keyword>
<sequence>MAAAKVRPPRQPDAAASYGDYLPADLSDFDGLFSDEEDAGRGRERSSGKDKRPLNEDTAGLGIDEEVSVNKRVREPRVKLDESRLLSAKGIPALRQRARNLKLKGKGHEVGWDRLVACCIYRVSVQIDELTVGWTQFSDASRLLSMYQLWLDDLFPKARFADALVMVEKEGHKTSMHKMRMEWINESKPKDQPDEEEAEAEQRQADKQQESGQQQQQQQQQRLQGQLSGTVPRETSVPPEEDLIDEDLYGASPLPTTPGREMQSVANHAGGEMPDEDELDALMAEAMEAHEPAHNPPRPPAREEREDEFDDLDALMAEAEAIA</sequence>
<dbReference type="GO" id="GO:0031298">
    <property type="term" value="C:replication fork protection complex"/>
    <property type="evidence" value="ECO:0007669"/>
    <property type="project" value="TreeGrafter"/>
</dbReference>
<comment type="function">
    <text evidence="7">Plays an important role in the control of DNA replication and the maintenance of replication fork stability.</text>
</comment>
<evidence type="ECO:0000256" key="3">
    <source>
        <dbReference type="ARBA" id="ARBA00022763"/>
    </source>
</evidence>
<dbReference type="Pfam" id="PF07962">
    <property type="entry name" value="Swi3"/>
    <property type="match status" value="1"/>
</dbReference>
<keyword evidence="4" id="KW-0236">DNA replication inhibitor</keyword>
<evidence type="ECO:0000256" key="5">
    <source>
        <dbReference type="ARBA" id="ARBA00023242"/>
    </source>
</evidence>
<comment type="subcellular location">
    <subcellularLocation>
        <location evidence="1 7">Nucleus</location>
    </subcellularLocation>
</comment>
<feature type="compositionally biased region" description="Low complexity" evidence="8">
    <location>
        <begin position="314"/>
        <end position="323"/>
    </location>
</feature>
<dbReference type="GO" id="GO:0006974">
    <property type="term" value="P:DNA damage response"/>
    <property type="evidence" value="ECO:0007669"/>
    <property type="project" value="UniProtKB-KW"/>
</dbReference>
<evidence type="ECO:0000256" key="8">
    <source>
        <dbReference type="SAM" id="MobiDB-lite"/>
    </source>
</evidence>
<reference evidence="10 11" key="1">
    <citation type="journal article" date="2016" name="Genome Biol. Evol.">
        <title>Divergent and convergent evolution of fungal pathogenicity.</title>
        <authorList>
            <person name="Shang Y."/>
            <person name="Xiao G."/>
            <person name="Zheng P."/>
            <person name="Cen K."/>
            <person name="Zhan S."/>
            <person name="Wang C."/>
        </authorList>
    </citation>
    <scope>NUCLEOTIDE SEQUENCE [LARGE SCALE GENOMIC DNA]</scope>
    <source>
        <strain evidence="10 11">RCEF 264</strain>
    </source>
</reference>
<dbReference type="GO" id="GO:0003677">
    <property type="term" value="F:DNA binding"/>
    <property type="evidence" value="ECO:0007669"/>
    <property type="project" value="TreeGrafter"/>
</dbReference>
<feature type="region of interest" description="Disordered" evidence="8">
    <location>
        <begin position="187"/>
        <end position="323"/>
    </location>
</feature>
<evidence type="ECO:0000256" key="4">
    <source>
        <dbReference type="ARBA" id="ARBA00022880"/>
    </source>
</evidence>
<dbReference type="InterPro" id="IPR012923">
    <property type="entry name" value="Csm3"/>
</dbReference>
<keyword evidence="5 7" id="KW-0539">Nucleus</keyword>
<comment type="similarity">
    <text evidence="2 7">Belongs to the CSM3 family.</text>
</comment>
<evidence type="ECO:0000256" key="1">
    <source>
        <dbReference type="ARBA" id="ARBA00004123"/>
    </source>
</evidence>
<dbReference type="GO" id="GO:0043111">
    <property type="term" value="P:replication fork arrest"/>
    <property type="evidence" value="ECO:0007669"/>
    <property type="project" value="TreeGrafter"/>
</dbReference>
<feature type="compositionally biased region" description="Basic and acidic residues" evidence="8">
    <location>
        <begin position="39"/>
        <end position="55"/>
    </location>
</feature>
<dbReference type="Proteomes" id="UP000076874">
    <property type="component" value="Unassembled WGS sequence"/>
</dbReference>
<evidence type="ECO:0000259" key="9">
    <source>
        <dbReference type="Pfam" id="PF07962"/>
    </source>
</evidence>
<feature type="region of interest" description="Disordered" evidence="8">
    <location>
        <begin position="1"/>
        <end position="60"/>
    </location>
</feature>
<dbReference type="OrthoDB" id="437078at2759"/>
<feature type="compositionally biased region" description="Low complexity" evidence="8">
    <location>
        <begin position="210"/>
        <end position="228"/>
    </location>
</feature>
<proteinExistence type="inferred from homology"/>
<dbReference type="EMBL" id="AZHD01000007">
    <property type="protein sequence ID" value="OAA61895.1"/>
    <property type="molecule type" value="Genomic_DNA"/>
</dbReference>
<dbReference type="AlphaFoldDB" id="A0A167UTI3"/>
<feature type="compositionally biased region" description="Basic and acidic residues" evidence="8">
    <location>
        <begin position="200"/>
        <end position="209"/>
    </location>
</feature>
<evidence type="ECO:0000256" key="2">
    <source>
        <dbReference type="ARBA" id="ARBA00006075"/>
    </source>
</evidence>
<feature type="compositionally biased region" description="Acidic residues" evidence="8">
    <location>
        <begin position="239"/>
        <end position="248"/>
    </location>
</feature>
<accession>A0A167UTI3</accession>